<gene>
    <name evidence="4" type="ORF">HWQ67_14780</name>
</gene>
<dbReference type="InterPro" id="IPR004682">
    <property type="entry name" value="TRAP_DctP"/>
</dbReference>
<dbReference type="PANTHER" id="PTHR33376">
    <property type="match status" value="1"/>
</dbReference>
<dbReference type="RefSeq" id="WP_218253462.1">
    <property type="nucleotide sequence ID" value="NZ_JABXWD010000361.1"/>
</dbReference>
<proteinExistence type="predicted"/>
<accession>A0ABS6S398</accession>
<evidence type="ECO:0000313" key="4">
    <source>
        <dbReference type="EMBL" id="MBV6342849.1"/>
    </source>
</evidence>
<keyword evidence="5" id="KW-1185">Reference proteome</keyword>
<keyword evidence="1" id="KW-0732">Signal</keyword>
<dbReference type="InterPro" id="IPR028081">
    <property type="entry name" value="Leu-bd"/>
</dbReference>
<evidence type="ECO:0000313" key="5">
    <source>
        <dbReference type="Proteomes" id="UP001196980"/>
    </source>
</evidence>
<dbReference type="NCBIfam" id="TIGR00787">
    <property type="entry name" value="dctP"/>
    <property type="match status" value="1"/>
</dbReference>
<evidence type="ECO:0000256" key="2">
    <source>
        <dbReference type="SAM" id="Phobius"/>
    </source>
</evidence>
<evidence type="ECO:0000256" key="1">
    <source>
        <dbReference type="ARBA" id="ARBA00022729"/>
    </source>
</evidence>
<keyword evidence="2" id="KW-1133">Transmembrane helix</keyword>
<keyword evidence="2" id="KW-0812">Transmembrane</keyword>
<dbReference type="CDD" id="cd19979">
    <property type="entry name" value="PBP1_ABC_ligand_binding-like"/>
    <property type="match status" value="1"/>
</dbReference>
<evidence type="ECO:0000259" key="3">
    <source>
        <dbReference type="Pfam" id="PF13458"/>
    </source>
</evidence>
<organism evidence="4 5">
    <name type="scientific">Candidatus Magnetobacterium casense</name>
    <dbReference type="NCBI Taxonomy" id="1455061"/>
    <lineage>
        <taxon>Bacteria</taxon>
        <taxon>Pseudomonadati</taxon>
        <taxon>Nitrospirota</taxon>
        <taxon>Thermodesulfovibrionia</taxon>
        <taxon>Thermodesulfovibrionales</taxon>
        <taxon>Candidatus Magnetobacteriaceae</taxon>
        <taxon>Candidatus Magnetobacterium</taxon>
    </lineage>
</organism>
<dbReference type="Pfam" id="PF13458">
    <property type="entry name" value="Peripla_BP_6"/>
    <property type="match status" value="1"/>
</dbReference>
<dbReference type="Pfam" id="PF03480">
    <property type="entry name" value="DctP"/>
    <property type="match status" value="1"/>
</dbReference>
<reference evidence="4 5" key="1">
    <citation type="journal article" date="2020" name="J Geophys Res Biogeosci">
        <title>Magnetotaxis as an Adaptation to Enable Bacterial Shuttling of Microbial Sulfur and Sulfur Cycling Across Aquatic Oxic#Anoxic Interfaces.</title>
        <authorList>
            <person name="Li J."/>
            <person name="Liu P."/>
            <person name="Wang J."/>
            <person name="Roberts A.P."/>
            <person name="Pan Y."/>
        </authorList>
    </citation>
    <scope>NUCLEOTIDE SEQUENCE [LARGE SCALE GENOMIC DNA]</scope>
    <source>
        <strain evidence="4 5">MYR-1_YQ</strain>
    </source>
</reference>
<name>A0ABS6S398_9BACT</name>
<feature type="domain" description="Leucine-binding protein" evidence="3">
    <location>
        <begin position="354"/>
        <end position="708"/>
    </location>
</feature>
<feature type="transmembrane region" description="Helical" evidence="2">
    <location>
        <begin position="7"/>
        <end position="26"/>
    </location>
</feature>
<dbReference type="CDD" id="cd13603">
    <property type="entry name" value="PBP2_TRAP_Siap_TeaA_like"/>
    <property type="match status" value="1"/>
</dbReference>
<dbReference type="EMBL" id="JABXWD010000361">
    <property type="protein sequence ID" value="MBV6342849.1"/>
    <property type="molecule type" value="Genomic_DNA"/>
</dbReference>
<dbReference type="Proteomes" id="UP001196980">
    <property type="component" value="Unassembled WGS sequence"/>
</dbReference>
<comment type="caution">
    <text evidence="4">The sequence shown here is derived from an EMBL/GenBank/DDBJ whole genome shotgun (WGS) entry which is preliminary data.</text>
</comment>
<protein>
    <submittedName>
        <fullName evidence="4">DctP family TRAP transporter solute-binding subunit</fullName>
    </submittedName>
</protein>
<dbReference type="InterPro" id="IPR018389">
    <property type="entry name" value="DctP_fam"/>
</dbReference>
<dbReference type="NCBIfam" id="NF037995">
    <property type="entry name" value="TRAP_S1"/>
    <property type="match status" value="1"/>
</dbReference>
<keyword evidence="2" id="KW-0472">Membrane</keyword>
<dbReference type="PANTHER" id="PTHR33376:SF7">
    <property type="entry name" value="C4-DICARBOXYLATE-BINDING PROTEIN DCTB"/>
    <property type="match status" value="1"/>
</dbReference>
<sequence>MTIKRYLLFAAAAVVAVVVVAVLMYLHPIGKSDHERKGEKVYELTLGHNMPPGSTMYIAAQRFADTVRDRTMGRVHINIFPAQQLGDDYKMIGMALEGKLDILISPAPKLSMVLPAMQYTDIPFLFPRVEDAYAMLDGKPGALLLERLRNEGLVGVAFWGNGFKQFIARRPIHSPSDFNGLNIRIINNEIISDQFTAFGAKPVPVELYKSYNALKSGETDGQENTVAAIYGLKLYEVISNLTISNHAYLAYVFCFNNNKLNSLPADIAQTLTSTAKELTSFQRELIKKEEENYINAIKNAGVNVIYLNEQQLGEFQKATAHITDKYRAVIGEDVIDLTTEYLQGKYHTKQEDNIVIGLSADMSKAASLSGIAIMRGMELAIKEINSQGGVLGKRLSIAVMDHAGSYSSSEKNVKTLSKIKNLLAIMGGIHGLLIMGDLEYVHKEKIIYLVPWAAGDKIANNPYHPNYVFRVSINDAKAGRFLVQQALKRSEKIAFLVVNNVWGKENAKIMTDCLLEKNIQLSALELFNMGEENILQQVQRIEASGADVLIVIAIPGDRLTIINGMATLKKKIQVLSHMTLTSSGYVFQDVAAPLKSMDLRFIQTFSFLDHDNALVERVLKDYLATYKVNTPQEIPIPVATAQAYDLVHLLALAIKNAGTTDRASVRDALENIQQYEGLIKTYSPPFTKTRHDALDVSDYFLATYDANGTIVPVDKGSK</sequence>